<dbReference type="InterPro" id="IPR018094">
    <property type="entry name" value="Thymidylate_kinase"/>
</dbReference>
<dbReference type="GO" id="GO:0006227">
    <property type="term" value="P:dUDP biosynthetic process"/>
    <property type="evidence" value="ECO:0007669"/>
    <property type="project" value="TreeGrafter"/>
</dbReference>
<dbReference type="PANTHER" id="PTHR10344:SF4">
    <property type="entry name" value="UMP-CMP KINASE 2, MITOCHONDRIAL"/>
    <property type="match status" value="1"/>
</dbReference>
<comment type="caution">
    <text evidence="13">The sequence shown here is derived from an EMBL/GenBank/DDBJ whole genome shotgun (WGS) entry which is preliminary data.</text>
</comment>
<evidence type="ECO:0000256" key="10">
    <source>
        <dbReference type="ARBA" id="ARBA00057735"/>
    </source>
</evidence>
<feature type="binding site" evidence="11">
    <location>
        <begin position="13"/>
        <end position="20"/>
    </location>
    <ligand>
        <name>ATP</name>
        <dbReference type="ChEBI" id="CHEBI:30616"/>
    </ligand>
</feature>
<dbReference type="Pfam" id="PF02223">
    <property type="entry name" value="Thymidylate_kin"/>
    <property type="match status" value="1"/>
</dbReference>
<comment type="function">
    <text evidence="10 11">Phosphorylation of dTMP to form dTDP in both de novo and salvage pathways of dTTP synthesis.</text>
</comment>
<evidence type="ECO:0000259" key="12">
    <source>
        <dbReference type="Pfam" id="PF02223"/>
    </source>
</evidence>
<gene>
    <name evidence="11" type="primary">tmk</name>
    <name evidence="13" type="ORF">A2482_04775</name>
</gene>
<keyword evidence="5 11" id="KW-0545">Nucleotide biosynthesis</keyword>
<dbReference type="GO" id="GO:0004798">
    <property type="term" value="F:dTMP kinase activity"/>
    <property type="evidence" value="ECO:0007669"/>
    <property type="project" value="UniProtKB-UniRule"/>
</dbReference>
<accession>A0A1F5TEG2</accession>
<dbReference type="NCBIfam" id="TIGR00041">
    <property type="entry name" value="DTMP_kinase"/>
    <property type="match status" value="1"/>
</dbReference>
<keyword evidence="7 11" id="KW-0418">Kinase</keyword>
<keyword evidence="6 11" id="KW-0547">Nucleotide-binding</keyword>
<keyword evidence="4 11" id="KW-0808">Transferase</keyword>
<dbReference type="CDD" id="cd01672">
    <property type="entry name" value="TMPK"/>
    <property type="match status" value="1"/>
</dbReference>
<dbReference type="EMBL" id="MFGM01000023">
    <property type="protein sequence ID" value="OGF37308.1"/>
    <property type="molecule type" value="Genomic_DNA"/>
</dbReference>
<reference evidence="13 14" key="1">
    <citation type="journal article" date="2016" name="Nat. Commun.">
        <title>Thousands of microbial genomes shed light on interconnected biogeochemical processes in an aquifer system.</title>
        <authorList>
            <person name="Anantharaman K."/>
            <person name="Brown C.T."/>
            <person name="Hug L.A."/>
            <person name="Sharon I."/>
            <person name="Castelle C.J."/>
            <person name="Probst A.J."/>
            <person name="Thomas B.C."/>
            <person name="Singh A."/>
            <person name="Wilkins M.J."/>
            <person name="Karaoz U."/>
            <person name="Brodie E.L."/>
            <person name="Williams K.H."/>
            <person name="Hubbard S.S."/>
            <person name="Banfield J.F."/>
        </authorList>
    </citation>
    <scope>NUCLEOTIDE SEQUENCE [LARGE SCALE GENOMIC DNA]</scope>
</reference>
<dbReference type="GO" id="GO:0006235">
    <property type="term" value="P:dTTP biosynthetic process"/>
    <property type="evidence" value="ECO:0007669"/>
    <property type="project" value="UniProtKB-UniRule"/>
</dbReference>
<keyword evidence="8 11" id="KW-0067">ATP-binding</keyword>
<comment type="catalytic activity">
    <reaction evidence="9 11">
        <text>dTMP + ATP = dTDP + ADP</text>
        <dbReference type="Rhea" id="RHEA:13517"/>
        <dbReference type="ChEBI" id="CHEBI:30616"/>
        <dbReference type="ChEBI" id="CHEBI:58369"/>
        <dbReference type="ChEBI" id="CHEBI:63528"/>
        <dbReference type="ChEBI" id="CHEBI:456216"/>
        <dbReference type="EC" id="2.7.4.9"/>
    </reaction>
</comment>
<evidence type="ECO:0000256" key="5">
    <source>
        <dbReference type="ARBA" id="ARBA00022727"/>
    </source>
</evidence>
<evidence type="ECO:0000256" key="6">
    <source>
        <dbReference type="ARBA" id="ARBA00022741"/>
    </source>
</evidence>
<comment type="similarity">
    <text evidence="1 11">Belongs to the thymidylate kinase family.</text>
</comment>
<dbReference type="Proteomes" id="UP000178656">
    <property type="component" value="Unassembled WGS sequence"/>
</dbReference>
<evidence type="ECO:0000256" key="1">
    <source>
        <dbReference type="ARBA" id="ARBA00009776"/>
    </source>
</evidence>
<dbReference type="FunFam" id="3.40.50.300:FF:000225">
    <property type="entry name" value="Thymidylate kinase"/>
    <property type="match status" value="1"/>
</dbReference>
<dbReference type="HAMAP" id="MF_00165">
    <property type="entry name" value="Thymidylate_kinase"/>
    <property type="match status" value="1"/>
</dbReference>
<dbReference type="AlphaFoldDB" id="A0A1F5TEG2"/>
<dbReference type="SUPFAM" id="SSF52540">
    <property type="entry name" value="P-loop containing nucleoside triphosphate hydrolases"/>
    <property type="match status" value="1"/>
</dbReference>
<protein>
    <recommendedName>
        <fullName evidence="3 11">Thymidylate kinase</fullName>
        <ecNumber evidence="2 11">2.7.4.9</ecNumber>
    </recommendedName>
    <alternativeName>
        <fullName evidence="11">dTMP kinase</fullName>
    </alternativeName>
</protein>
<dbReference type="InterPro" id="IPR039430">
    <property type="entry name" value="Thymidylate_kin-like_dom"/>
</dbReference>
<dbReference type="Gene3D" id="3.40.50.300">
    <property type="entry name" value="P-loop containing nucleotide triphosphate hydrolases"/>
    <property type="match status" value="1"/>
</dbReference>
<evidence type="ECO:0000256" key="4">
    <source>
        <dbReference type="ARBA" id="ARBA00022679"/>
    </source>
</evidence>
<evidence type="ECO:0000313" key="13">
    <source>
        <dbReference type="EMBL" id="OGF37308.1"/>
    </source>
</evidence>
<dbReference type="InterPro" id="IPR018095">
    <property type="entry name" value="Thymidylate_kin_CS"/>
</dbReference>
<dbReference type="GO" id="GO:0005524">
    <property type="term" value="F:ATP binding"/>
    <property type="evidence" value="ECO:0007669"/>
    <property type="project" value="UniProtKB-UniRule"/>
</dbReference>
<organism evidence="13 14">
    <name type="scientific">Candidatus Falkowbacteria bacterium RIFOXYC2_FULL_48_21</name>
    <dbReference type="NCBI Taxonomy" id="1798005"/>
    <lineage>
        <taxon>Bacteria</taxon>
        <taxon>Candidatus Falkowiibacteriota</taxon>
    </lineage>
</organism>
<evidence type="ECO:0000256" key="11">
    <source>
        <dbReference type="HAMAP-Rule" id="MF_00165"/>
    </source>
</evidence>
<dbReference type="PROSITE" id="PS01331">
    <property type="entry name" value="THYMIDYLATE_KINASE"/>
    <property type="match status" value="1"/>
</dbReference>
<evidence type="ECO:0000256" key="3">
    <source>
        <dbReference type="ARBA" id="ARBA00017144"/>
    </source>
</evidence>
<sequence>MQNYHGKFIVFEGGEGTGKSTQIELLEKKLLENGFNVFKTREPGGTNCPISEQIRKVLKDPANRDMCPETELFLFLASRAQHVKREIVPHLERGDVVISDRFFGSTLAYQHFGRGLFNLDEVKKINDFATGGLEPDLTVLLDIAPEQGLARIKDKIKNDRLDSEALEFHTKVRTGYLTLAKIRPNWAIVPADNSIELVAQNIWQKVSEVLDL</sequence>
<dbReference type="GO" id="GO:0005829">
    <property type="term" value="C:cytosol"/>
    <property type="evidence" value="ECO:0007669"/>
    <property type="project" value="TreeGrafter"/>
</dbReference>
<dbReference type="EC" id="2.7.4.9" evidence="2 11"/>
<evidence type="ECO:0000256" key="9">
    <source>
        <dbReference type="ARBA" id="ARBA00048743"/>
    </source>
</evidence>
<evidence type="ECO:0000313" key="14">
    <source>
        <dbReference type="Proteomes" id="UP000178656"/>
    </source>
</evidence>
<dbReference type="InterPro" id="IPR027417">
    <property type="entry name" value="P-loop_NTPase"/>
</dbReference>
<evidence type="ECO:0000256" key="7">
    <source>
        <dbReference type="ARBA" id="ARBA00022777"/>
    </source>
</evidence>
<dbReference type="PANTHER" id="PTHR10344">
    <property type="entry name" value="THYMIDYLATE KINASE"/>
    <property type="match status" value="1"/>
</dbReference>
<evidence type="ECO:0000256" key="2">
    <source>
        <dbReference type="ARBA" id="ARBA00012980"/>
    </source>
</evidence>
<evidence type="ECO:0000256" key="8">
    <source>
        <dbReference type="ARBA" id="ARBA00022840"/>
    </source>
</evidence>
<name>A0A1F5TEG2_9BACT</name>
<dbReference type="GO" id="GO:0006233">
    <property type="term" value="P:dTDP biosynthetic process"/>
    <property type="evidence" value="ECO:0007669"/>
    <property type="project" value="InterPro"/>
</dbReference>
<proteinExistence type="inferred from homology"/>
<feature type="domain" description="Thymidylate kinase-like" evidence="12">
    <location>
        <begin position="11"/>
        <end position="202"/>
    </location>
</feature>